<dbReference type="Gene3D" id="3.30.420.10">
    <property type="entry name" value="Ribonuclease H-like superfamily/Ribonuclease H"/>
    <property type="match status" value="1"/>
</dbReference>
<gene>
    <name evidence="2" type="ORF">RFI_32874</name>
</gene>
<dbReference type="EMBL" id="ASPP01029252">
    <property type="protein sequence ID" value="ETO04522.1"/>
    <property type="molecule type" value="Genomic_DNA"/>
</dbReference>
<feature type="non-terminal residue" evidence="2">
    <location>
        <position position="1"/>
    </location>
</feature>
<dbReference type="Pfam" id="PF00075">
    <property type="entry name" value="RNase_H"/>
    <property type="match status" value="1"/>
</dbReference>
<dbReference type="InterPro" id="IPR036397">
    <property type="entry name" value="RNaseH_sf"/>
</dbReference>
<dbReference type="AlphaFoldDB" id="X6LTT1"/>
<evidence type="ECO:0000313" key="2">
    <source>
        <dbReference type="EMBL" id="ETO04522.1"/>
    </source>
</evidence>
<dbReference type="Proteomes" id="UP000023152">
    <property type="component" value="Unassembled WGS sequence"/>
</dbReference>
<dbReference type="InterPro" id="IPR002156">
    <property type="entry name" value="RNaseH_domain"/>
</dbReference>
<dbReference type="GO" id="GO:0004523">
    <property type="term" value="F:RNA-DNA hybrid ribonuclease activity"/>
    <property type="evidence" value="ECO:0007669"/>
    <property type="project" value="InterPro"/>
</dbReference>
<protein>
    <recommendedName>
        <fullName evidence="1">RNase H type-1 domain-containing protein</fullName>
    </recommendedName>
</protein>
<evidence type="ECO:0000313" key="3">
    <source>
        <dbReference type="Proteomes" id="UP000023152"/>
    </source>
</evidence>
<accession>X6LTT1</accession>
<evidence type="ECO:0000259" key="1">
    <source>
        <dbReference type="Pfam" id="PF00075"/>
    </source>
</evidence>
<feature type="domain" description="RNase H type-1" evidence="1">
    <location>
        <begin position="34"/>
        <end position="87"/>
    </location>
</feature>
<sequence>IFKKKKISFKCLFFIKKIYHLHKMSFSVFIFFAITNKWSADIYKKQVDTCQKIMLQMGPENIPEIYWIKGHSGIPGNEKADDIAKKARKTAQNNQPELYQKSDKSASFLNADGLDPYFTLVWNRHWTNEGNENHPHEHSKKFIRNLIDEKSFEKIVLNQLEVHERRIICRIITGKVVLNYYLHKINPVQAPECDWCRNEHETLDHFLMKCPYYNDLLKMLYLNIKNIFPELYVAKLSMRKLVIGSKRWNKNYTTIDKICDSNMKEAMSKNTYKPSK</sequence>
<dbReference type="InterPro" id="IPR012337">
    <property type="entry name" value="RNaseH-like_sf"/>
</dbReference>
<comment type="caution">
    <text evidence="2">The sequence shown here is derived from an EMBL/GenBank/DDBJ whole genome shotgun (WGS) entry which is preliminary data.</text>
</comment>
<reference evidence="2 3" key="1">
    <citation type="journal article" date="2013" name="Curr. Biol.">
        <title>The Genome of the Foraminiferan Reticulomyxa filosa.</title>
        <authorList>
            <person name="Glockner G."/>
            <person name="Hulsmann N."/>
            <person name="Schleicher M."/>
            <person name="Noegel A.A."/>
            <person name="Eichinger L."/>
            <person name="Gallinger C."/>
            <person name="Pawlowski J."/>
            <person name="Sierra R."/>
            <person name="Euteneuer U."/>
            <person name="Pillet L."/>
            <person name="Moustafa A."/>
            <person name="Platzer M."/>
            <person name="Groth M."/>
            <person name="Szafranski K."/>
            <person name="Schliwa M."/>
        </authorList>
    </citation>
    <scope>NUCLEOTIDE SEQUENCE [LARGE SCALE GENOMIC DNA]</scope>
</reference>
<dbReference type="SUPFAM" id="SSF53098">
    <property type="entry name" value="Ribonuclease H-like"/>
    <property type="match status" value="1"/>
</dbReference>
<proteinExistence type="predicted"/>
<keyword evidence="3" id="KW-1185">Reference proteome</keyword>
<organism evidence="2 3">
    <name type="scientific">Reticulomyxa filosa</name>
    <dbReference type="NCBI Taxonomy" id="46433"/>
    <lineage>
        <taxon>Eukaryota</taxon>
        <taxon>Sar</taxon>
        <taxon>Rhizaria</taxon>
        <taxon>Retaria</taxon>
        <taxon>Foraminifera</taxon>
        <taxon>Monothalamids</taxon>
        <taxon>Reticulomyxidae</taxon>
        <taxon>Reticulomyxa</taxon>
    </lineage>
</organism>
<dbReference type="OrthoDB" id="8068988at2759"/>
<dbReference type="GO" id="GO:0003676">
    <property type="term" value="F:nucleic acid binding"/>
    <property type="evidence" value="ECO:0007669"/>
    <property type="project" value="InterPro"/>
</dbReference>
<name>X6LTT1_RETFI</name>